<reference evidence="2 3" key="2">
    <citation type="journal article" date="2004" name="Nature">
        <title>Finishing the euchromatic sequence of the human genome.</title>
        <authorList>
            <consortium name="International Human Genome Sequencing Consortium"/>
        </authorList>
    </citation>
    <scope>NUCLEOTIDE SEQUENCE [LARGE SCALE GENOMIC DNA]</scope>
</reference>
<dbReference type="EMBL" id="KF495933">
    <property type="status" value="NOT_ANNOTATED_CDS"/>
    <property type="molecule type" value="Genomic_DNA"/>
</dbReference>
<dbReference type="HOGENOM" id="CLU_3013505_0_0_1"/>
<organism evidence="2 3">
    <name type="scientific">Homo sapiens</name>
    <name type="common">Human</name>
    <dbReference type="NCBI Taxonomy" id="9606"/>
    <lineage>
        <taxon>Eukaryota</taxon>
        <taxon>Metazoa</taxon>
        <taxon>Chordata</taxon>
        <taxon>Craniata</taxon>
        <taxon>Vertebrata</taxon>
        <taxon>Euteleostomi</taxon>
        <taxon>Mammalia</taxon>
        <taxon>Eutheria</taxon>
        <taxon>Euarchontoglires</taxon>
        <taxon>Primates</taxon>
        <taxon>Haplorrhini</taxon>
        <taxon>Catarrhini</taxon>
        <taxon>Hominidae</taxon>
        <taxon>Homo</taxon>
    </lineage>
</organism>
<dbReference type="Ensembl" id="ENST00000531355.6">
    <property type="protein sequence ID" value="ENSP00000434493.2"/>
    <property type="gene ID" value="ENSG00000079277.23"/>
</dbReference>
<gene>
    <name evidence="2" type="primary">MKNK1</name>
</gene>
<dbReference type="GeneTree" id="ENSGT00940000162886"/>
<dbReference type="EMBL" id="KF459523">
    <property type="status" value="NOT_ANNOTATED_CDS"/>
    <property type="molecule type" value="Genomic_DNA"/>
</dbReference>
<dbReference type="ProteomicsDB" id="22895"/>
<protein>
    <submittedName>
        <fullName evidence="2">MAPK interacting serine/threonine kinase 1</fullName>
    </submittedName>
</protein>
<evidence type="ECO:0007829" key="4">
    <source>
        <dbReference type="PeptideAtlas" id="E9PQ26"/>
    </source>
</evidence>
<dbReference type="OpenTargets" id="ENSG00000079277"/>
<reference evidence="2 3" key="1">
    <citation type="journal article" date="2001" name="Nature">
        <title>Initial sequencing and analysis of the human genome.</title>
        <authorList>
            <consortium name="International Human Genome Sequencing Consortium"/>
            <person name="Lander E.S."/>
            <person name="Linton L.M."/>
            <person name="Birren B."/>
            <person name="Nusbaum C."/>
            <person name="Zody M.C."/>
            <person name="Baldwin J."/>
            <person name="Devon K."/>
            <person name="Dewar K."/>
            <person name="Doyle M."/>
            <person name="FitzHugh W."/>
            <person name="Funke R."/>
            <person name="Gage D."/>
            <person name="Harris K."/>
            <person name="Heaford A."/>
            <person name="Howland J."/>
            <person name="Kann L."/>
            <person name="Lehoczky J."/>
            <person name="LeVine R."/>
            <person name="McEwan P."/>
            <person name="McKernan K."/>
            <person name="Meldrim J."/>
            <person name="Mesirov J.P."/>
            <person name="Miranda C."/>
            <person name="Morris W."/>
            <person name="Naylor J."/>
            <person name="Raymond C."/>
            <person name="Rosetti M."/>
            <person name="Santos R."/>
            <person name="Sheridan A."/>
            <person name="Sougnez C."/>
            <person name="Stange-Thomann N."/>
            <person name="Stojanovic N."/>
            <person name="Subramanian A."/>
            <person name="Wyman D."/>
            <person name="Rogers J."/>
            <person name="Sulston J."/>
            <person name="Ainscough R."/>
            <person name="Beck S."/>
            <person name="Bentley D."/>
            <person name="Burton J."/>
            <person name="Clee C."/>
            <person name="Carter N."/>
            <person name="Coulson A."/>
            <person name="Deadman R."/>
            <person name="Deloukas P."/>
            <person name="Dunham A."/>
            <person name="Dunham I."/>
            <person name="Durbin R."/>
            <person name="French L."/>
            <person name="Grafham D."/>
            <person name="Gregory S."/>
            <person name="Hubbard T."/>
            <person name="Humphray S."/>
            <person name="Hunt A."/>
            <person name="Jones M."/>
            <person name="Lloyd C."/>
            <person name="McMurray A."/>
            <person name="Matthews L."/>
            <person name="Mercer S."/>
            <person name="Milne S."/>
            <person name="Mullikin J.C."/>
            <person name="Mungall A."/>
            <person name="Plumb R."/>
            <person name="Ross M."/>
            <person name="Shownkeen R."/>
            <person name="Sims S."/>
            <person name="Waterston R.H."/>
            <person name="Wilson R.K."/>
            <person name="Hillier L.W."/>
            <person name="McPherson J.D."/>
            <person name="Marra M.A."/>
            <person name="Mardis E.R."/>
            <person name="Fulton L.A."/>
            <person name="Chinwalla A.T."/>
            <person name="Pepin K.H."/>
            <person name="Gish W.R."/>
            <person name="Chissoe S.L."/>
            <person name="Wendl M.C."/>
            <person name="Delehaunty K.D."/>
            <person name="Miner T.L."/>
            <person name="Delehaunty A."/>
            <person name="Kramer J.B."/>
            <person name="Cook L.L."/>
            <person name="Fulton R.S."/>
            <person name="Johnson D.L."/>
            <person name="Minx P.J."/>
            <person name="Clifton S.W."/>
            <person name="Hawkins T."/>
            <person name="Branscomb E."/>
            <person name="Predki P."/>
            <person name="Richardson P."/>
            <person name="Wenning S."/>
            <person name="Slezak T."/>
            <person name="Doggett N."/>
            <person name="Cheng J.F."/>
            <person name="Olsen A."/>
            <person name="Lucas S."/>
            <person name="Elkin C."/>
            <person name="Uberbacher E."/>
            <person name="Frazier M."/>
            <person name="Gibbs R.A."/>
            <person name="Muzny D.M."/>
            <person name="Scherer S.E."/>
            <person name="Bouck J.B."/>
            <person name="Sodergren E.J."/>
            <person name="Worley K.C."/>
            <person name="Rives C.M."/>
            <person name="Gorrell J.H."/>
            <person name="Metzker M.L."/>
            <person name="Naylor S.L."/>
            <person name="Kucherlapati R.S."/>
            <person name="Nelson D.L."/>
            <person name="Weinstock G.M."/>
            <person name="Sakaki Y."/>
            <person name="Fujiyama A."/>
            <person name="Hattori M."/>
            <person name="Yada T."/>
            <person name="Toyoda A."/>
            <person name="Itoh T."/>
            <person name="Kawagoe C."/>
            <person name="Watanabe H."/>
            <person name="Totoki Y."/>
            <person name="Taylor T."/>
            <person name="Weissenbach J."/>
            <person name="Heilig R."/>
            <person name="Saurin W."/>
            <person name="Artiguenave F."/>
            <person name="Brottier P."/>
            <person name="Bruls T."/>
            <person name="Pelletier E."/>
            <person name="Robert C."/>
            <person name="Wincker P."/>
            <person name="Smith D.R."/>
            <person name="Doucette-Stamm L."/>
            <person name="Rubenfield M."/>
            <person name="Weinstock K."/>
            <person name="Lee H.M."/>
            <person name="Dubois J."/>
            <person name="Rosenthal A."/>
            <person name="Platzer M."/>
            <person name="Nyakatura G."/>
            <person name="Taudien S."/>
            <person name="Rump A."/>
            <person name="Yang H."/>
            <person name="Yu J."/>
            <person name="Wang J."/>
            <person name="Huang G."/>
            <person name="Gu J."/>
            <person name="Hood L."/>
            <person name="Rowen L."/>
            <person name="Madan A."/>
            <person name="Qin S."/>
            <person name="Davis R.W."/>
            <person name="Federspiel N.A."/>
            <person name="Abola A.P."/>
            <person name="Proctor M.J."/>
            <person name="Myers R.M."/>
            <person name="Schmutz J."/>
            <person name="Dickson M."/>
            <person name="Grimwood J."/>
            <person name="Cox D.R."/>
            <person name="Olson M.V."/>
            <person name="Kaul R."/>
            <person name="Raymond C."/>
            <person name="Shimizu N."/>
            <person name="Kawasaki K."/>
            <person name="Minoshima S."/>
            <person name="Evans G.A."/>
            <person name="Athanasiou M."/>
            <person name="Schultz R."/>
            <person name="Roe B.A."/>
            <person name="Chen F."/>
            <person name="Pan H."/>
            <person name="Ramser J."/>
            <person name="Lehrach H."/>
            <person name="Reinhardt R."/>
            <person name="McCombie W.R."/>
            <person name="de la Bastide M."/>
            <person name="Dedhia N."/>
            <person name="Blocker H."/>
            <person name="Hornischer K."/>
            <person name="Nordsiek G."/>
            <person name="Agarwala R."/>
            <person name="Aravind L."/>
            <person name="Bailey J.A."/>
            <person name="Bateman A."/>
            <person name="Batzoglou S."/>
            <person name="Birney E."/>
            <person name="Bork P."/>
            <person name="Brown D.G."/>
            <person name="Burge C.B."/>
            <person name="Cerutti L."/>
            <person name="Chen H.C."/>
            <person name="Church D."/>
            <person name="Clamp M."/>
            <person name="Copley R.R."/>
            <person name="Doerks T."/>
            <person name="Eddy S.R."/>
            <person name="Eichler E.E."/>
            <person name="Furey T.S."/>
            <person name="Galagan J."/>
            <person name="Gilbert J.G."/>
            <person name="Harmon C."/>
            <person name="Hayashizaki Y."/>
            <person name="Haussler D."/>
            <person name="Hermjakob H."/>
            <person name="Hokamp K."/>
            <person name="Jang W."/>
            <person name="Johnson L.S."/>
            <person name="Jones T.A."/>
            <person name="Kasif S."/>
            <person name="Kaspryzk A."/>
            <person name="Kennedy S."/>
            <person name="Kent W.J."/>
            <person name="Kitts P."/>
            <person name="Koonin E.V."/>
            <person name="Korf I."/>
            <person name="Kulp D."/>
            <person name="Lancet D."/>
            <person name="Lowe T.M."/>
            <person name="McLysaght A."/>
            <person name="Mikkelsen T."/>
            <person name="Moran J.V."/>
            <person name="Mulder N."/>
            <person name="Pollara V.J."/>
            <person name="Ponting C.P."/>
            <person name="Schuler G."/>
            <person name="Schultz J."/>
            <person name="Slater G."/>
            <person name="Smit A.F."/>
            <person name="Stupka E."/>
            <person name="Szustakowski J."/>
            <person name="Thierry-Mieg D."/>
            <person name="Thierry-Mieg J."/>
            <person name="Wagner L."/>
            <person name="Wallis J."/>
            <person name="Wheeler R."/>
            <person name="Williams A."/>
            <person name="Wolf Y.I."/>
            <person name="Wolfe K.H."/>
            <person name="Yang S.P."/>
            <person name="Yeh R.F."/>
            <person name="Collins F."/>
            <person name="Guyer M.S."/>
            <person name="Peterson J."/>
            <person name="Felsenfeld A."/>
            <person name="Wetterstrand K.A."/>
            <person name="Patrinos A."/>
            <person name="Morgan M.J."/>
            <person name="de Jong P."/>
            <person name="Catanese J.J."/>
            <person name="Osoegawa K."/>
            <person name="Shizuya H."/>
            <person name="Choi S."/>
            <person name="Chen Y.J."/>
        </authorList>
    </citation>
    <scope>NUCLEOTIDE SEQUENCE [LARGE SCALE GENOMIC DNA]</scope>
</reference>
<dbReference type="VEuPathDB" id="HostDB:ENSG00000079277"/>
<proteinExistence type="evidence at protein level"/>
<evidence type="ECO:0007829" key="5">
    <source>
        <dbReference type="ProteomicsDB" id="E9PQ26"/>
    </source>
</evidence>
<accession>E9PQ26</accession>
<dbReference type="HGNC" id="HGNC:7110">
    <property type="gene designation" value="MKNK1"/>
</dbReference>
<dbReference type="OrthoDB" id="5794026at2759"/>
<keyword evidence="3" id="KW-1185">Reference proteome</keyword>
<dbReference type="ExpressionAtlas" id="E9PQ26">
    <property type="expression patterns" value="baseline and differential"/>
</dbReference>
<reference evidence="2 3" key="3">
    <citation type="journal article" date="2006" name="Nature">
        <title>The DNA sequence and biological annotation of human chromosome 1.</title>
        <authorList>
            <person name="Gregory S.G."/>
            <person name="Barlow K.F."/>
            <person name="McLay K.E."/>
            <person name="Kaul R."/>
            <person name="Swarbreck D."/>
            <person name="Dunham A."/>
            <person name="Scott C.E."/>
            <person name="Howe K.L."/>
            <person name="Woodfine K."/>
            <person name="Spencer C.C."/>
            <person name="Jones M.C."/>
            <person name="Gillson C."/>
            <person name="Searle S."/>
            <person name="Zhou Y."/>
            <person name="Kokocinski F."/>
            <person name="McDonald L."/>
            <person name="Evans R."/>
            <person name="Phillips K."/>
            <person name="Atkinson A."/>
            <person name="Cooper R."/>
            <person name="Jones C."/>
            <person name="Hall R.E."/>
            <person name="Andrews T.D."/>
            <person name="Lloyd C."/>
            <person name="Ainscough R."/>
            <person name="Almeida J.P."/>
            <person name="Ambrose K.D."/>
            <person name="Anderson F."/>
            <person name="Andrew R.W."/>
            <person name="Ashwell R.I."/>
            <person name="Aubin K."/>
            <person name="Babbage A.K."/>
            <person name="Bagguley C.L."/>
            <person name="Bailey J."/>
            <person name="Beasley H."/>
            <person name="Bethel G."/>
            <person name="Bird C.P."/>
            <person name="Bray-Allen S."/>
            <person name="Brown J.Y."/>
            <person name="Brown A.J."/>
            <person name="Buckley D."/>
            <person name="Burton J."/>
            <person name="Bye J."/>
            <person name="Carder C."/>
            <person name="Chapman J.C."/>
            <person name="Clark S.Y."/>
            <person name="Clarke G."/>
            <person name="Clee C."/>
            <person name="Cobley V."/>
            <person name="Collier R.E."/>
            <person name="Corby N."/>
            <person name="Coville G.J."/>
            <person name="Davies J."/>
            <person name="Deadman R."/>
            <person name="Dunn M."/>
            <person name="Earthrowl M."/>
            <person name="Ellington A.G."/>
            <person name="Errington H."/>
            <person name="Frankish A."/>
            <person name="Frankland J."/>
            <person name="French L."/>
            <person name="Garner P."/>
            <person name="Garnett J."/>
            <person name="Gay L."/>
            <person name="Ghori M.R."/>
            <person name="Gibson R."/>
            <person name="Gilby L.M."/>
            <person name="Gillett W."/>
            <person name="Glithero R.J."/>
            <person name="Grafham D.V."/>
            <person name="Griffiths C."/>
            <person name="Griffiths-Jones S."/>
            <person name="Grocock R."/>
            <person name="Hammond S."/>
            <person name="Harrison E.S."/>
            <person name="Hart E."/>
            <person name="Haugen E."/>
            <person name="Heath P.D."/>
            <person name="Holmes S."/>
            <person name="Holt K."/>
            <person name="Howden P.J."/>
            <person name="Hunt A.R."/>
            <person name="Hunt S.E."/>
            <person name="Hunter G."/>
            <person name="Isherwood J."/>
            <person name="James R."/>
            <person name="Johnson C."/>
            <person name="Johnson D."/>
            <person name="Joy A."/>
            <person name="Kay M."/>
            <person name="Kershaw J.K."/>
            <person name="Kibukawa M."/>
            <person name="Kimberley A.M."/>
            <person name="King A."/>
            <person name="Knights A.J."/>
            <person name="Lad H."/>
            <person name="Laird G."/>
            <person name="Lawlor S."/>
            <person name="Leongamornlert D.A."/>
            <person name="Lloyd D.M."/>
            <person name="Loveland J."/>
            <person name="Lovell J."/>
            <person name="Lush M.J."/>
            <person name="Lyne R."/>
            <person name="Martin S."/>
            <person name="Mashreghi-Mohammadi M."/>
            <person name="Matthews L."/>
            <person name="Matthews N.S."/>
            <person name="McLaren S."/>
            <person name="Milne S."/>
            <person name="Mistry S."/>
            <person name="Moore M.J."/>
            <person name="Nickerson T."/>
            <person name="O'Dell C.N."/>
            <person name="Oliver K."/>
            <person name="Palmeiri A."/>
            <person name="Palmer S.A."/>
            <person name="Parker A."/>
            <person name="Patel D."/>
            <person name="Pearce A.V."/>
            <person name="Peck A.I."/>
            <person name="Pelan S."/>
            <person name="Phelps K."/>
            <person name="Phillimore B.J."/>
            <person name="Plumb R."/>
            <person name="Rajan J."/>
            <person name="Raymond C."/>
            <person name="Rouse G."/>
            <person name="Saenphimmachak C."/>
            <person name="Sehra H.K."/>
            <person name="Sheridan E."/>
            <person name="Shownkeen R."/>
            <person name="Sims S."/>
            <person name="Skuce C.D."/>
            <person name="Smith M."/>
            <person name="Steward C."/>
            <person name="Subramanian S."/>
            <person name="Sycamore N."/>
            <person name="Tracey A."/>
            <person name="Tromans A."/>
            <person name="Van Helmond Z."/>
            <person name="Wall M."/>
            <person name="Wallis J.M."/>
            <person name="White S."/>
            <person name="Whitehead S.L."/>
            <person name="Wilkinson J.E."/>
            <person name="Willey D.L."/>
            <person name="Williams H."/>
            <person name="Wilming L."/>
            <person name="Wray P.W."/>
            <person name="Wu Z."/>
            <person name="Coulson A."/>
            <person name="Vaudin M."/>
            <person name="Sulston J.E."/>
            <person name="Durbin R."/>
            <person name="Hubbard T."/>
            <person name="Wooster R."/>
            <person name="Dunham I."/>
            <person name="Carter N.P."/>
            <person name="McVean G."/>
            <person name="Ross M.T."/>
            <person name="Harrow J."/>
            <person name="Olson M.V."/>
            <person name="Beck S."/>
            <person name="Rogers J."/>
            <person name="Bentley D.R."/>
            <person name="Banerjee R."/>
            <person name="Bryant S.P."/>
            <person name="Burford D.C."/>
            <person name="Burrill W.D."/>
            <person name="Clegg S.M."/>
            <person name="Dhami P."/>
            <person name="Dovey O."/>
            <person name="Faulkner L.M."/>
            <person name="Gribble S.M."/>
            <person name="Langford C.F."/>
            <person name="Pandian R.D."/>
            <person name="Porter K.M."/>
            <person name="Prigmore E."/>
        </authorList>
    </citation>
    <scope>NUCLEOTIDE SEQUENCE [LARGE SCALE GENOMIC DNA]</scope>
</reference>
<reference evidence="2" key="4">
    <citation type="submission" date="2025-08" db="UniProtKB">
        <authorList>
            <consortium name="Ensembl"/>
        </authorList>
    </citation>
    <scope>IDENTIFICATION</scope>
</reference>
<dbReference type="MassIVE" id="E9PQ26"/>
<dbReference type="Proteomes" id="UP000005640">
    <property type="component" value="Chromosome 1"/>
</dbReference>
<name>E9PQ26_HUMAN</name>
<dbReference type="Ensembl" id="ENST00000531355.6">
    <property type="protein sequence ID" value="ENSP00000434493.2"/>
    <property type="gene ID" value="ENSG00000079277.22"/>
</dbReference>
<evidence type="ECO:0000256" key="1">
    <source>
        <dbReference type="SAM" id="MobiDB-lite"/>
    </source>
</evidence>
<dbReference type="AlphaFoldDB" id="E9PQ26"/>
<sequence length="44" mass="5011">MGSSEPLPIADGDRRRKKKRRGRATDSLPGKFEDHRETSRAQSE</sequence>
<dbReference type="ChiTaRS" id="MKNK1">
    <property type="organism name" value="human"/>
</dbReference>
<evidence type="ECO:0000313" key="2">
    <source>
        <dbReference type="Ensembl" id="ENSP00000434493.2"/>
    </source>
</evidence>
<dbReference type="Bgee" id="ENSG00000079277">
    <property type="expression patterns" value="Expressed in body of pancreas and 207 other cell types or tissues"/>
</dbReference>
<feature type="region of interest" description="Disordered" evidence="1">
    <location>
        <begin position="1"/>
        <end position="44"/>
    </location>
</feature>
<feature type="compositionally biased region" description="Basic and acidic residues" evidence="1">
    <location>
        <begin position="31"/>
        <end position="44"/>
    </location>
</feature>
<dbReference type="EMBL" id="AL136373">
    <property type="status" value="NOT_ANNOTATED_CDS"/>
    <property type="molecule type" value="Genomic_DNA"/>
</dbReference>
<reference evidence="2" key="5">
    <citation type="submission" date="2025-09" db="UniProtKB">
        <authorList>
            <consortium name="Ensembl"/>
        </authorList>
    </citation>
    <scope>IDENTIFICATION</scope>
</reference>
<keyword evidence="4 5" id="KW-1267">Proteomics identification</keyword>
<dbReference type="UCSC" id="uc057gez.1">
    <property type="organism name" value="human"/>
</dbReference>
<evidence type="ECO:0000313" key="3">
    <source>
        <dbReference type="Proteomes" id="UP000005640"/>
    </source>
</evidence>